<dbReference type="Proteomes" id="UP000094385">
    <property type="component" value="Unassembled WGS sequence"/>
</dbReference>
<dbReference type="STRING" id="675824.A0A1E3QHU4"/>
<name>A0A1E3QHU4_LIPST</name>
<evidence type="ECO:0000256" key="2">
    <source>
        <dbReference type="SAM" id="Phobius"/>
    </source>
</evidence>
<accession>A0A1E3QHU4</accession>
<dbReference type="AlphaFoldDB" id="A0A1E3QHU4"/>
<evidence type="ECO:0000313" key="3">
    <source>
        <dbReference type="EMBL" id="ODQ76567.1"/>
    </source>
</evidence>
<sequence length="181" mass="19995">MTTILGKIVALRFFKESTNKVLGSEDPYFEEIPQEELGRKKKGSKRRRPPPPGLSQNDTKVLTEVRRRAYHLDMSLGFCCCGIGIGWSAIISIIPGIGAAIAAYLSYCVVQAANKIDGGLPNWLYTKMMTNVIIDFSLGLVPLVGDVVDILYKANSRNALLLETYLRERGKNNISNGNFPT</sequence>
<feature type="region of interest" description="Disordered" evidence="1">
    <location>
        <begin position="33"/>
        <end position="58"/>
    </location>
</feature>
<keyword evidence="2" id="KW-0472">Membrane</keyword>
<evidence type="ECO:0008006" key="5">
    <source>
        <dbReference type="Google" id="ProtNLM"/>
    </source>
</evidence>
<gene>
    <name evidence="3" type="ORF">LIPSTDRAFT_138073</name>
</gene>
<keyword evidence="4" id="KW-1185">Reference proteome</keyword>
<reference evidence="3 4" key="1">
    <citation type="journal article" date="2016" name="Proc. Natl. Acad. Sci. U.S.A.">
        <title>Comparative genomics of biotechnologically important yeasts.</title>
        <authorList>
            <person name="Riley R."/>
            <person name="Haridas S."/>
            <person name="Wolfe K.H."/>
            <person name="Lopes M.R."/>
            <person name="Hittinger C.T."/>
            <person name="Goeker M."/>
            <person name="Salamov A.A."/>
            <person name="Wisecaver J.H."/>
            <person name="Long T.M."/>
            <person name="Calvey C.H."/>
            <person name="Aerts A.L."/>
            <person name="Barry K.W."/>
            <person name="Choi C."/>
            <person name="Clum A."/>
            <person name="Coughlan A.Y."/>
            <person name="Deshpande S."/>
            <person name="Douglass A.P."/>
            <person name="Hanson S.J."/>
            <person name="Klenk H.-P."/>
            <person name="LaButti K.M."/>
            <person name="Lapidus A."/>
            <person name="Lindquist E.A."/>
            <person name="Lipzen A.M."/>
            <person name="Meier-Kolthoff J.P."/>
            <person name="Ohm R.A."/>
            <person name="Otillar R.P."/>
            <person name="Pangilinan J.L."/>
            <person name="Peng Y."/>
            <person name="Rokas A."/>
            <person name="Rosa C.A."/>
            <person name="Scheuner C."/>
            <person name="Sibirny A.A."/>
            <person name="Slot J.C."/>
            <person name="Stielow J.B."/>
            <person name="Sun H."/>
            <person name="Kurtzman C.P."/>
            <person name="Blackwell M."/>
            <person name="Grigoriev I.V."/>
            <person name="Jeffries T.W."/>
        </authorList>
    </citation>
    <scope>NUCLEOTIDE SEQUENCE [LARGE SCALE GENOMIC DNA]</scope>
    <source>
        <strain evidence="3 4">NRRL Y-11557</strain>
    </source>
</reference>
<dbReference type="PANTHER" id="PTHR35519">
    <property type="entry name" value="MEMBRANE PROTEINS"/>
    <property type="match status" value="1"/>
</dbReference>
<dbReference type="Pfam" id="PF13430">
    <property type="entry name" value="DUF4112"/>
    <property type="match status" value="1"/>
</dbReference>
<organism evidence="3 4">
    <name type="scientific">Lipomyces starkeyi NRRL Y-11557</name>
    <dbReference type="NCBI Taxonomy" id="675824"/>
    <lineage>
        <taxon>Eukaryota</taxon>
        <taxon>Fungi</taxon>
        <taxon>Dikarya</taxon>
        <taxon>Ascomycota</taxon>
        <taxon>Saccharomycotina</taxon>
        <taxon>Lipomycetes</taxon>
        <taxon>Lipomycetales</taxon>
        <taxon>Lipomycetaceae</taxon>
        <taxon>Lipomyces</taxon>
    </lineage>
</organism>
<evidence type="ECO:0000256" key="1">
    <source>
        <dbReference type="SAM" id="MobiDB-lite"/>
    </source>
</evidence>
<dbReference type="EMBL" id="KV454289">
    <property type="protein sequence ID" value="ODQ76567.1"/>
    <property type="molecule type" value="Genomic_DNA"/>
</dbReference>
<dbReference type="OrthoDB" id="2103474at2759"/>
<feature type="compositionally biased region" description="Basic residues" evidence="1">
    <location>
        <begin position="39"/>
        <end position="49"/>
    </location>
</feature>
<keyword evidence="2" id="KW-0812">Transmembrane</keyword>
<dbReference type="PANTHER" id="PTHR35519:SF2">
    <property type="entry name" value="PH DOMAIN PROTEIN"/>
    <property type="match status" value="1"/>
</dbReference>
<protein>
    <recommendedName>
        <fullName evidence="5">DUF4112 domain-containing protein</fullName>
    </recommendedName>
</protein>
<proteinExistence type="predicted"/>
<dbReference type="InterPro" id="IPR025187">
    <property type="entry name" value="DUF4112"/>
</dbReference>
<evidence type="ECO:0000313" key="4">
    <source>
        <dbReference type="Proteomes" id="UP000094385"/>
    </source>
</evidence>
<feature type="transmembrane region" description="Helical" evidence="2">
    <location>
        <begin position="76"/>
        <end position="105"/>
    </location>
</feature>
<keyword evidence="2" id="KW-1133">Transmembrane helix</keyword>